<dbReference type="InterPro" id="IPR006710">
    <property type="entry name" value="Glyco_hydro_43"/>
</dbReference>
<evidence type="ECO:0000259" key="8">
    <source>
        <dbReference type="Pfam" id="PF17851"/>
    </source>
</evidence>
<dbReference type="Pfam" id="PF17851">
    <property type="entry name" value="GH43_C2"/>
    <property type="match status" value="1"/>
</dbReference>
<proteinExistence type="inferred from homology"/>
<keyword evidence="7" id="KW-0732">Signal</keyword>
<dbReference type="Pfam" id="PF04616">
    <property type="entry name" value="Glyco_hydro_43"/>
    <property type="match status" value="1"/>
</dbReference>
<sequence length="515" mass="58781">MYKTYLWISCLLLMLLAGCTNTKKKTVAEQEETTFTNPVIYSDVPDVDVIRVGSDYYMVSTTAHMSPGAPIMHSKDLVNWKIISYVFDEINESPKNNLEGGNIYSRGQWAASLRYHDGLFYVFFGTGNKSYIYTAKDPAGKWEQKLVIDEYLHDASMLFDDDGKIYLAYGARHIRIIEFYDDLSGINPNGLNVEVIPAEPKGLLEGVHFYKYGKQYYMTFIWWPEGGIRTQICFRSDKVAGPYEMKVILSDDMGYANHGVAQGCFIDTEEGDWYAMLFQDHEAVGRVPVLMPCRWVDGWPMLGDENGKVPPVMEKPIKGYEGKTELVVSDDFEDTKLDLTWQWNHNPDNTLWSLTERPGFLRLKTGKVVNGIFEARNTLTQRTEGPKCSGIISLDLTNMKDGDCTGLAAFCSEPGTLTVTQEGGKKYLLMTDRSVEKARVEINQNQLYLKMDCDFTTDDALFSYSLDDREWMQLGDKFHMIFSMAHFTGNKFAIFNYATRETGGYVDVDFFRYNK</sequence>
<dbReference type="InterPro" id="IPR041542">
    <property type="entry name" value="GH43_C2"/>
</dbReference>
<gene>
    <name evidence="9" type="ORF">B5G17_11485</name>
</gene>
<dbReference type="PROSITE" id="PS51257">
    <property type="entry name" value="PROKAR_LIPOPROTEIN"/>
    <property type="match status" value="1"/>
</dbReference>
<feature type="chain" id="PRO_5012192674" evidence="7">
    <location>
        <begin position="23"/>
        <end position="515"/>
    </location>
</feature>
<comment type="similarity">
    <text evidence="1 6">Belongs to the glycosyl hydrolase 43 family.</text>
</comment>
<comment type="caution">
    <text evidence="9">The sequence shown here is derived from an EMBL/GenBank/DDBJ whole genome shotgun (WGS) entry which is preliminary data.</text>
</comment>
<dbReference type="InterPro" id="IPR013320">
    <property type="entry name" value="ConA-like_dom_sf"/>
</dbReference>
<keyword evidence="2 6" id="KW-0378">Hydrolase</keyword>
<feature type="active site" description="Proton donor" evidence="4">
    <location>
        <position position="205"/>
    </location>
</feature>
<dbReference type="InterPro" id="IPR051795">
    <property type="entry name" value="Glycosyl_Hydrlase_43"/>
</dbReference>
<accession>A0A1Y3UZH0</accession>
<dbReference type="GO" id="GO:0004553">
    <property type="term" value="F:hydrolase activity, hydrolyzing O-glycosyl compounds"/>
    <property type="evidence" value="ECO:0007669"/>
    <property type="project" value="InterPro"/>
</dbReference>
<evidence type="ECO:0000256" key="4">
    <source>
        <dbReference type="PIRSR" id="PIRSR606710-1"/>
    </source>
</evidence>
<evidence type="ECO:0000256" key="6">
    <source>
        <dbReference type="RuleBase" id="RU361187"/>
    </source>
</evidence>
<protein>
    <submittedName>
        <fullName evidence="9">Glycoside hydrolase</fullName>
    </submittedName>
</protein>
<dbReference type="SUPFAM" id="SSF49899">
    <property type="entry name" value="Concanavalin A-like lectins/glucanases"/>
    <property type="match status" value="1"/>
</dbReference>
<feature type="domain" description="Beta-xylosidase C-terminal Concanavalin A-like" evidence="8">
    <location>
        <begin position="329"/>
        <end position="514"/>
    </location>
</feature>
<dbReference type="InterPro" id="IPR023296">
    <property type="entry name" value="Glyco_hydro_beta-prop_sf"/>
</dbReference>
<dbReference type="RefSeq" id="WP_087332842.1">
    <property type="nucleotide sequence ID" value="NZ_JBBNMN010000005.1"/>
</dbReference>
<keyword evidence="3 6" id="KW-0326">Glycosidase</keyword>
<evidence type="ECO:0000256" key="2">
    <source>
        <dbReference type="ARBA" id="ARBA00022801"/>
    </source>
</evidence>
<evidence type="ECO:0000256" key="5">
    <source>
        <dbReference type="PIRSR" id="PIRSR606710-2"/>
    </source>
</evidence>
<evidence type="ECO:0000256" key="3">
    <source>
        <dbReference type="ARBA" id="ARBA00023295"/>
    </source>
</evidence>
<organism evidence="9 10">
    <name type="scientific">Bacteroides uniformis</name>
    <dbReference type="NCBI Taxonomy" id="820"/>
    <lineage>
        <taxon>Bacteria</taxon>
        <taxon>Pseudomonadati</taxon>
        <taxon>Bacteroidota</taxon>
        <taxon>Bacteroidia</taxon>
        <taxon>Bacteroidales</taxon>
        <taxon>Bacteroidaceae</taxon>
        <taxon>Bacteroides</taxon>
    </lineage>
</organism>
<dbReference type="PANTHER" id="PTHR42812:SF12">
    <property type="entry name" value="BETA-XYLOSIDASE-RELATED"/>
    <property type="match status" value="1"/>
</dbReference>
<dbReference type="SUPFAM" id="SSF75005">
    <property type="entry name" value="Arabinanase/levansucrase/invertase"/>
    <property type="match status" value="1"/>
</dbReference>
<dbReference type="Gene3D" id="2.60.120.200">
    <property type="match status" value="1"/>
</dbReference>
<evidence type="ECO:0000313" key="9">
    <source>
        <dbReference type="EMBL" id="OUN54223.1"/>
    </source>
</evidence>
<feature type="active site" description="Proton acceptor" evidence="4">
    <location>
        <position position="46"/>
    </location>
</feature>
<evidence type="ECO:0000256" key="1">
    <source>
        <dbReference type="ARBA" id="ARBA00009865"/>
    </source>
</evidence>
<reference evidence="10" key="1">
    <citation type="submission" date="2017-04" db="EMBL/GenBank/DDBJ databases">
        <title>Function of individual gut microbiota members based on whole genome sequencing of pure cultures obtained from chicken caecum.</title>
        <authorList>
            <person name="Medvecky M."/>
            <person name="Cejkova D."/>
            <person name="Polansky O."/>
            <person name="Karasova D."/>
            <person name="Kubasova T."/>
            <person name="Cizek A."/>
            <person name="Rychlik I."/>
        </authorList>
    </citation>
    <scope>NUCLEOTIDE SEQUENCE [LARGE SCALE GENOMIC DNA]</scope>
    <source>
        <strain evidence="10">An67</strain>
    </source>
</reference>
<feature type="site" description="Important for catalytic activity, responsible for pKa modulation of the active site Glu and correct orientation of both the proton donor and substrate" evidence="5">
    <location>
        <position position="154"/>
    </location>
</feature>
<feature type="signal peptide" evidence="7">
    <location>
        <begin position="1"/>
        <end position="22"/>
    </location>
</feature>
<name>A0A1Y3UZH0_BACUN</name>
<dbReference type="GO" id="GO:0005975">
    <property type="term" value="P:carbohydrate metabolic process"/>
    <property type="evidence" value="ECO:0007669"/>
    <property type="project" value="InterPro"/>
</dbReference>
<dbReference type="Gene3D" id="2.115.10.20">
    <property type="entry name" value="Glycosyl hydrolase domain, family 43"/>
    <property type="match status" value="1"/>
</dbReference>
<evidence type="ECO:0000256" key="7">
    <source>
        <dbReference type="SAM" id="SignalP"/>
    </source>
</evidence>
<dbReference type="Proteomes" id="UP000196329">
    <property type="component" value="Unassembled WGS sequence"/>
</dbReference>
<dbReference type="PANTHER" id="PTHR42812">
    <property type="entry name" value="BETA-XYLOSIDASE"/>
    <property type="match status" value="1"/>
</dbReference>
<dbReference type="AlphaFoldDB" id="A0A1Y3UZH0"/>
<dbReference type="CDD" id="cd09001">
    <property type="entry name" value="GH43_FsAxh1-like"/>
    <property type="match status" value="1"/>
</dbReference>
<evidence type="ECO:0000313" key="10">
    <source>
        <dbReference type="Proteomes" id="UP000196329"/>
    </source>
</evidence>
<dbReference type="EMBL" id="NFHS01000005">
    <property type="protein sequence ID" value="OUN54223.1"/>
    <property type="molecule type" value="Genomic_DNA"/>
</dbReference>